<sequence>MANIMINLGLAIQEKDLRRLRESLQKMSPNDEITIRLESAYSYEEDIIINELERLGMDYRSYGGKGNDFYVIVRRRLH</sequence>
<gene>
    <name evidence="1" type="ORF">SAMN05444406_1581</name>
</gene>
<dbReference type="EMBL" id="FOXR01000058">
    <property type="protein sequence ID" value="SFQ46529.1"/>
    <property type="molecule type" value="Genomic_DNA"/>
</dbReference>
<keyword evidence="2" id="KW-1185">Reference proteome</keyword>
<name>A0A1I5YQL7_9FIRM</name>
<dbReference type="STRING" id="937334.SAMN05444406_1581"/>
<reference evidence="1 2" key="1">
    <citation type="submission" date="2016-10" db="EMBL/GenBank/DDBJ databases">
        <authorList>
            <person name="de Groot N.N."/>
        </authorList>
    </citation>
    <scope>NUCLEOTIDE SEQUENCE [LARGE SCALE GENOMIC DNA]</scope>
    <source>
        <strain evidence="1 2">DSM 20678</strain>
    </source>
</reference>
<dbReference type="Proteomes" id="UP000198577">
    <property type="component" value="Unassembled WGS sequence"/>
</dbReference>
<evidence type="ECO:0000313" key="2">
    <source>
        <dbReference type="Proteomes" id="UP000198577"/>
    </source>
</evidence>
<proteinExistence type="predicted"/>
<organism evidence="1 2">
    <name type="scientific">Caldicoprobacter faecalis</name>
    <dbReference type="NCBI Taxonomy" id="937334"/>
    <lineage>
        <taxon>Bacteria</taxon>
        <taxon>Bacillati</taxon>
        <taxon>Bacillota</taxon>
        <taxon>Clostridia</taxon>
        <taxon>Caldicoprobacterales</taxon>
        <taxon>Caldicoprobacteraceae</taxon>
        <taxon>Caldicoprobacter</taxon>
    </lineage>
</organism>
<evidence type="ECO:0000313" key="1">
    <source>
        <dbReference type="EMBL" id="SFQ46529.1"/>
    </source>
</evidence>
<accession>A0A1I5YQL7</accession>
<dbReference type="RefSeq" id="WP_025746552.1">
    <property type="nucleotide sequence ID" value="NZ_FOXR01000058.1"/>
</dbReference>
<evidence type="ECO:0008006" key="3">
    <source>
        <dbReference type="Google" id="ProtNLM"/>
    </source>
</evidence>
<protein>
    <recommendedName>
        <fullName evidence="3">TusA-related sulfurtransferase</fullName>
    </recommendedName>
</protein>
<dbReference type="OrthoDB" id="1725415at2"/>
<dbReference type="AlphaFoldDB" id="A0A1I5YQL7"/>